<protein>
    <submittedName>
        <fullName evidence="1">Uncharacterized protein</fullName>
    </submittedName>
</protein>
<proteinExistence type="predicted"/>
<keyword evidence="2" id="KW-1185">Reference proteome</keyword>
<sequence>MHKITNKSSFFSCFINLLSDYCSSSAAAVAKECFFPFYKQFIGIIVYMLKNMMTDDFTYDLKKYIN</sequence>
<gene>
    <name evidence="1" type="ORF">QVD17_01692</name>
</gene>
<organism evidence="1 2">
    <name type="scientific">Tagetes erecta</name>
    <name type="common">African marigold</name>
    <dbReference type="NCBI Taxonomy" id="13708"/>
    <lineage>
        <taxon>Eukaryota</taxon>
        <taxon>Viridiplantae</taxon>
        <taxon>Streptophyta</taxon>
        <taxon>Embryophyta</taxon>
        <taxon>Tracheophyta</taxon>
        <taxon>Spermatophyta</taxon>
        <taxon>Magnoliopsida</taxon>
        <taxon>eudicotyledons</taxon>
        <taxon>Gunneridae</taxon>
        <taxon>Pentapetalae</taxon>
        <taxon>asterids</taxon>
        <taxon>campanulids</taxon>
        <taxon>Asterales</taxon>
        <taxon>Asteraceae</taxon>
        <taxon>Asteroideae</taxon>
        <taxon>Heliantheae alliance</taxon>
        <taxon>Tageteae</taxon>
        <taxon>Tagetes</taxon>
    </lineage>
</organism>
<evidence type="ECO:0000313" key="1">
    <source>
        <dbReference type="EMBL" id="KAK1435919.1"/>
    </source>
</evidence>
<accession>A0AAD8P852</accession>
<comment type="caution">
    <text evidence="1">The sequence shown here is derived from an EMBL/GenBank/DDBJ whole genome shotgun (WGS) entry which is preliminary data.</text>
</comment>
<evidence type="ECO:0000313" key="2">
    <source>
        <dbReference type="Proteomes" id="UP001229421"/>
    </source>
</evidence>
<dbReference type="AlphaFoldDB" id="A0AAD8P852"/>
<name>A0AAD8P852_TARER</name>
<reference evidence="1" key="1">
    <citation type="journal article" date="2023" name="bioRxiv">
        <title>Improved chromosome-level genome assembly for marigold (Tagetes erecta).</title>
        <authorList>
            <person name="Jiang F."/>
            <person name="Yuan L."/>
            <person name="Wang S."/>
            <person name="Wang H."/>
            <person name="Xu D."/>
            <person name="Wang A."/>
            <person name="Fan W."/>
        </authorList>
    </citation>
    <scope>NUCLEOTIDE SEQUENCE</scope>
    <source>
        <strain evidence="1">WSJ</strain>
        <tissue evidence="1">Leaf</tissue>
    </source>
</reference>
<dbReference type="EMBL" id="JAUHHV010000001">
    <property type="protein sequence ID" value="KAK1435919.1"/>
    <property type="molecule type" value="Genomic_DNA"/>
</dbReference>
<dbReference type="Proteomes" id="UP001229421">
    <property type="component" value="Unassembled WGS sequence"/>
</dbReference>